<dbReference type="InterPro" id="IPR056993">
    <property type="entry name" value="TRIP4_3rd_dom"/>
</dbReference>
<dbReference type="GO" id="GO:0072344">
    <property type="term" value="P:rescue of stalled ribosome"/>
    <property type="evidence" value="ECO:0007669"/>
    <property type="project" value="InterPro"/>
</dbReference>
<accession>A0A3M7PQV8</accession>
<evidence type="ECO:0000259" key="2">
    <source>
        <dbReference type="Pfam" id="PF04266"/>
    </source>
</evidence>
<dbReference type="FunFam" id="2.30.130.30:FF:000002">
    <property type="entry name" value="Activating signal cointegrator 1"/>
    <property type="match status" value="1"/>
</dbReference>
<feature type="compositionally biased region" description="Basic and acidic residues" evidence="1">
    <location>
        <begin position="348"/>
        <end position="365"/>
    </location>
</feature>
<feature type="domain" description="ASCH" evidence="2">
    <location>
        <begin position="386"/>
        <end position="474"/>
    </location>
</feature>
<dbReference type="Pfam" id="PF23134">
    <property type="entry name" value="TRIP4_3rd"/>
    <property type="match status" value="1"/>
</dbReference>
<dbReference type="CDD" id="cd06554">
    <property type="entry name" value="ASCH_ASC-1_like"/>
    <property type="match status" value="1"/>
</dbReference>
<evidence type="ECO:0000259" key="5">
    <source>
        <dbReference type="Pfam" id="PF23135"/>
    </source>
</evidence>
<dbReference type="PANTHER" id="PTHR12963:SF4">
    <property type="entry name" value="ACTIVATING SIGNAL COINTEGRATOR 1"/>
    <property type="match status" value="1"/>
</dbReference>
<dbReference type="STRING" id="10195.A0A3M7PQV8"/>
<name>A0A3M7PQV8_BRAPC</name>
<dbReference type="PANTHER" id="PTHR12963">
    <property type="entry name" value="THYROID RECEPTOR INTERACTING PROTEIN RELATED"/>
    <property type="match status" value="1"/>
</dbReference>
<feature type="domain" description="Activating signal cointegrator 1 N-terminal" evidence="5">
    <location>
        <begin position="6"/>
        <end position="66"/>
    </location>
</feature>
<dbReference type="Gene3D" id="2.30.130.30">
    <property type="entry name" value="Hypothetical protein"/>
    <property type="match status" value="1"/>
</dbReference>
<dbReference type="GO" id="GO:0005634">
    <property type="term" value="C:nucleus"/>
    <property type="evidence" value="ECO:0007669"/>
    <property type="project" value="InterPro"/>
</dbReference>
<feature type="region of interest" description="Disordered" evidence="1">
    <location>
        <begin position="348"/>
        <end position="370"/>
    </location>
</feature>
<dbReference type="InterPro" id="IPR039128">
    <property type="entry name" value="TRIP4-like"/>
</dbReference>
<evidence type="ECO:0000259" key="4">
    <source>
        <dbReference type="Pfam" id="PF23134"/>
    </source>
</evidence>
<reference evidence="6 7" key="1">
    <citation type="journal article" date="2018" name="Sci. Rep.">
        <title>Genomic signatures of local adaptation to the degree of environmental predictability in rotifers.</title>
        <authorList>
            <person name="Franch-Gras L."/>
            <person name="Hahn C."/>
            <person name="Garcia-Roger E.M."/>
            <person name="Carmona M.J."/>
            <person name="Serra M."/>
            <person name="Gomez A."/>
        </authorList>
    </citation>
    <scope>NUCLEOTIDE SEQUENCE [LARGE SCALE GENOMIC DNA]</scope>
    <source>
        <strain evidence="6">HYR1</strain>
    </source>
</reference>
<feature type="domain" description="TRIP4/RQT4 C2HC5-type zinc finger" evidence="3">
    <location>
        <begin position="131"/>
        <end position="178"/>
    </location>
</feature>
<dbReference type="InterPro" id="IPR007374">
    <property type="entry name" value="ASCH_domain"/>
</dbReference>
<dbReference type="GO" id="GO:0008270">
    <property type="term" value="F:zinc ion binding"/>
    <property type="evidence" value="ECO:0007669"/>
    <property type="project" value="InterPro"/>
</dbReference>
<proteinExistence type="predicted"/>
<evidence type="ECO:0000313" key="6">
    <source>
        <dbReference type="EMBL" id="RNA01135.1"/>
    </source>
</evidence>
<dbReference type="GO" id="GO:0180022">
    <property type="term" value="C:RQC-trigger complex"/>
    <property type="evidence" value="ECO:0007669"/>
    <property type="project" value="InterPro"/>
</dbReference>
<dbReference type="InterPro" id="IPR056994">
    <property type="entry name" value="TRI4_N"/>
</dbReference>
<dbReference type="Pfam" id="PF04266">
    <property type="entry name" value="ASCH"/>
    <property type="match status" value="1"/>
</dbReference>
<dbReference type="SUPFAM" id="SSF88697">
    <property type="entry name" value="PUA domain-like"/>
    <property type="match status" value="1"/>
</dbReference>
<feature type="region of interest" description="Disordered" evidence="1">
    <location>
        <begin position="73"/>
        <end position="96"/>
    </location>
</feature>
<gene>
    <name evidence="6" type="ORF">BpHYR1_000426</name>
</gene>
<evidence type="ECO:0000313" key="7">
    <source>
        <dbReference type="Proteomes" id="UP000276133"/>
    </source>
</evidence>
<evidence type="ECO:0000259" key="3">
    <source>
        <dbReference type="Pfam" id="PF06221"/>
    </source>
</evidence>
<dbReference type="Pfam" id="PF23135">
    <property type="entry name" value="TRI4_N"/>
    <property type="match status" value="1"/>
</dbReference>
<protein>
    <submittedName>
        <fullName evidence="6">Activating signal cointegrator 1</fullName>
    </submittedName>
</protein>
<dbReference type="Proteomes" id="UP000276133">
    <property type="component" value="Unassembled WGS sequence"/>
</dbReference>
<dbReference type="InterPro" id="IPR009349">
    <property type="entry name" value="TRIP4/RQT4_C2HC5_Znf"/>
</dbReference>
<dbReference type="InterPro" id="IPR015947">
    <property type="entry name" value="PUA-like_sf"/>
</dbReference>
<keyword evidence="7" id="KW-1185">Reference proteome</keyword>
<dbReference type="AlphaFoldDB" id="A0A3M7PQV8"/>
<dbReference type="EMBL" id="REGN01009453">
    <property type="protein sequence ID" value="RNA01135.1"/>
    <property type="molecule type" value="Genomic_DNA"/>
</dbReference>
<feature type="domain" description="Activating signal cointegrator 1 third" evidence="4">
    <location>
        <begin position="245"/>
        <end position="298"/>
    </location>
</feature>
<sequence length="528" mass="61371">MEALPMVKWLHKELSVLLECDISEEYAKNILNIETQNEIHEFIGSLLDLSIDRNKRFLKELLEKIQKPAHHPDITVYQKPELGEPKSKFDRKSQKTEAENISPITQLKQHKKKEFKLTNDHALQSKNLNRKLCDCQASKHKLIGNCLKCGRIVCEQEGSGPCYFCGNLVCTREEMEKINRGSNKGQKLKQDLLSRNWNAFEQIEQSLAGEMNQQDEENLLKAIDHKNKLIDYDRTSAKRTQVIDDESDYFNTNSKWLSQQQKTLLEKKEKEFRDKRFANKFSNQKFSIDFAGRKIVDEKESLNLDDVSCEIDHIMKSSSERPVHGEQAGAIVNRDMDSIKLKFLEERTKKKSKKETNEGELENKKSPNYRIQNPELQEMKDEGMCLSMHQPWASLLINGIKKHEGRSWYTPLRGRLWIHAASKQPSETDIKEMETFYKCYYSNHQLEFPSSYPTSCLLGYIDLVDCLSTEAYREEFPNGESESEFVFICKNPNELLAKIPMSGNHKIFKLDKSIHSIAKKTSMISHDF</sequence>
<dbReference type="Pfam" id="PF06221">
    <property type="entry name" value="zf-C2HC5"/>
    <property type="match status" value="1"/>
</dbReference>
<feature type="compositionally biased region" description="Basic and acidic residues" evidence="1">
    <location>
        <begin position="81"/>
        <end position="96"/>
    </location>
</feature>
<evidence type="ECO:0000256" key="1">
    <source>
        <dbReference type="SAM" id="MobiDB-lite"/>
    </source>
</evidence>
<comment type="caution">
    <text evidence="6">The sequence shown here is derived from an EMBL/GenBank/DDBJ whole genome shotgun (WGS) entry which is preliminary data.</text>
</comment>
<organism evidence="6 7">
    <name type="scientific">Brachionus plicatilis</name>
    <name type="common">Marine rotifer</name>
    <name type="synonym">Brachionus muelleri</name>
    <dbReference type="NCBI Taxonomy" id="10195"/>
    <lineage>
        <taxon>Eukaryota</taxon>
        <taxon>Metazoa</taxon>
        <taxon>Spiralia</taxon>
        <taxon>Gnathifera</taxon>
        <taxon>Rotifera</taxon>
        <taxon>Eurotatoria</taxon>
        <taxon>Monogononta</taxon>
        <taxon>Pseudotrocha</taxon>
        <taxon>Ploima</taxon>
        <taxon>Brachionidae</taxon>
        <taxon>Brachionus</taxon>
    </lineage>
</organism>
<dbReference type="OrthoDB" id="338816at2759"/>